<name>A0A370G0Z1_GLULI</name>
<keyword evidence="3" id="KW-1185">Reference proteome</keyword>
<dbReference type="AlphaFoldDB" id="A0A370G0Z1"/>
<evidence type="ECO:0000313" key="2">
    <source>
        <dbReference type="EMBL" id="RDI36264.1"/>
    </source>
</evidence>
<accession>A0A370G0Z1</accession>
<dbReference type="Proteomes" id="UP000254958">
    <property type="component" value="Unassembled WGS sequence"/>
</dbReference>
<evidence type="ECO:0000313" key="3">
    <source>
        <dbReference type="Proteomes" id="UP000254958"/>
    </source>
</evidence>
<sequence length="48" mass="5303">MTKRKPTPPAPRRGTVVEVHHHYHGTAPMPAGEKKAPVRSKPVPTRRG</sequence>
<proteinExistence type="predicted"/>
<gene>
    <name evidence="2" type="ORF">C7453_11148</name>
</gene>
<evidence type="ECO:0000256" key="1">
    <source>
        <dbReference type="SAM" id="MobiDB-lite"/>
    </source>
</evidence>
<reference evidence="2 3" key="1">
    <citation type="submission" date="2018-07" db="EMBL/GenBank/DDBJ databases">
        <title>Genomic Encyclopedia of Type Strains, Phase IV (KMG-IV): sequencing the most valuable type-strain genomes for metagenomic binning, comparative biology and taxonomic classification.</title>
        <authorList>
            <person name="Goeker M."/>
        </authorList>
    </citation>
    <scope>NUCLEOTIDE SEQUENCE [LARGE SCALE GENOMIC DNA]</scope>
    <source>
        <strain evidence="2 3">DSM 5603</strain>
    </source>
</reference>
<feature type="region of interest" description="Disordered" evidence="1">
    <location>
        <begin position="1"/>
        <end position="48"/>
    </location>
</feature>
<organism evidence="2 3">
    <name type="scientific">Gluconacetobacter liquefaciens</name>
    <name type="common">Acetobacter liquefaciens</name>
    <dbReference type="NCBI Taxonomy" id="89584"/>
    <lineage>
        <taxon>Bacteria</taxon>
        <taxon>Pseudomonadati</taxon>
        <taxon>Pseudomonadota</taxon>
        <taxon>Alphaproteobacteria</taxon>
        <taxon>Acetobacterales</taxon>
        <taxon>Acetobacteraceae</taxon>
        <taxon>Gluconacetobacter</taxon>
    </lineage>
</organism>
<protein>
    <submittedName>
        <fullName evidence="2">Uncharacterized protein</fullName>
    </submittedName>
</protein>
<comment type="caution">
    <text evidence="2">The sequence shown here is derived from an EMBL/GenBank/DDBJ whole genome shotgun (WGS) entry which is preliminary data.</text>
</comment>
<dbReference type="EMBL" id="QQAW01000011">
    <property type="protein sequence ID" value="RDI36264.1"/>
    <property type="molecule type" value="Genomic_DNA"/>
</dbReference>